<dbReference type="Gene3D" id="1.10.287.470">
    <property type="entry name" value="Helix hairpin bin"/>
    <property type="match status" value="1"/>
</dbReference>
<organism evidence="7 8">
    <name type="scientific">Succinivibrio dextrinosolvens DSM 3072</name>
    <dbReference type="NCBI Taxonomy" id="1123324"/>
    <lineage>
        <taxon>Bacteria</taxon>
        <taxon>Pseudomonadati</taxon>
        <taxon>Pseudomonadota</taxon>
        <taxon>Gammaproteobacteria</taxon>
        <taxon>Aeromonadales</taxon>
        <taxon>Succinivibrionaceae</taxon>
        <taxon>Succinivibrio</taxon>
    </lineage>
</organism>
<dbReference type="AlphaFoldDB" id="A0A1T4UV75"/>
<feature type="domain" description="CzcB-like barrel-sandwich hybrid" evidence="5">
    <location>
        <begin position="73"/>
        <end position="207"/>
    </location>
</feature>
<dbReference type="InterPro" id="IPR058637">
    <property type="entry name" value="YknX-like_C"/>
</dbReference>
<feature type="domain" description="CusB-like beta-barrel" evidence="4">
    <location>
        <begin position="215"/>
        <end position="285"/>
    </location>
</feature>
<evidence type="ECO:0000313" key="8">
    <source>
        <dbReference type="Proteomes" id="UP000242432"/>
    </source>
</evidence>
<dbReference type="GO" id="GO:1990281">
    <property type="term" value="C:efflux pump complex"/>
    <property type="evidence" value="ECO:0007669"/>
    <property type="project" value="TreeGrafter"/>
</dbReference>
<dbReference type="Gene3D" id="2.40.420.20">
    <property type="match status" value="1"/>
</dbReference>
<dbReference type="Proteomes" id="UP000242432">
    <property type="component" value="Unassembled WGS sequence"/>
</dbReference>
<dbReference type="RefSeq" id="WP_078927710.1">
    <property type="nucleotide sequence ID" value="NZ_FUXX01000001.1"/>
</dbReference>
<gene>
    <name evidence="7" type="ORF">SAMN02745213_00031</name>
</gene>
<dbReference type="GO" id="GO:0015562">
    <property type="term" value="F:efflux transmembrane transporter activity"/>
    <property type="evidence" value="ECO:0007669"/>
    <property type="project" value="InterPro"/>
</dbReference>
<dbReference type="Gene3D" id="2.40.30.170">
    <property type="match status" value="1"/>
</dbReference>
<dbReference type="Pfam" id="PF25954">
    <property type="entry name" value="Beta-barrel_RND_2"/>
    <property type="match status" value="1"/>
</dbReference>
<evidence type="ECO:0000256" key="3">
    <source>
        <dbReference type="SAM" id="Phobius"/>
    </source>
</evidence>
<dbReference type="InterPro" id="IPR058792">
    <property type="entry name" value="Beta-barrel_RND_2"/>
</dbReference>
<keyword evidence="8" id="KW-1185">Reference proteome</keyword>
<protein>
    <submittedName>
        <fullName evidence="7">Barrel-sandwich domain of CusB or HlyD membrane-fusion</fullName>
    </submittedName>
</protein>
<feature type="domain" description="YknX-like C-terminal permuted SH3-like" evidence="6">
    <location>
        <begin position="294"/>
        <end position="358"/>
    </location>
</feature>
<keyword evidence="3" id="KW-0472">Membrane</keyword>
<accession>A0A1T4UV75</accession>
<keyword evidence="3" id="KW-0812">Transmembrane</keyword>
<dbReference type="PANTHER" id="PTHR30469:SF15">
    <property type="entry name" value="HLYD FAMILY OF SECRETION PROTEINS"/>
    <property type="match status" value="1"/>
</dbReference>
<evidence type="ECO:0000259" key="5">
    <source>
        <dbReference type="Pfam" id="PF25973"/>
    </source>
</evidence>
<dbReference type="Gene3D" id="2.40.50.100">
    <property type="match status" value="1"/>
</dbReference>
<keyword evidence="2" id="KW-0175">Coiled coil</keyword>
<evidence type="ECO:0000259" key="4">
    <source>
        <dbReference type="Pfam" id="PF25954"/>
    </source>
</evidence>
<reference evidence="8" key="1">
    <citation type="submission" date="2017-02" db="EMBL/GenBank/DDBJ databases">
        <authorList>
            <person name="Varghese N."/>
            <person name="Submissions S."/>
        </authorList>
    </citation>
    <scope>NUCLEOTIDE SEQUENCE [LARGE SCALE GENOMIC DNA]</scope>
    <source>
        <strain evidence="8">DSM 3072</strain>
    </source>
</reference>
<dbReference type="Pfam" id="PF25973">
    <property type="entry name" value="BSH_CzcB"/>
    <property type="match status" value="1"/>
</dbReference>
<keyword evidence="3" id="KW-1133">Transmembrane helix</keyword>
<feature type="transmembrane region" description="Helical" evidence="3">
    <location>
        <begin position="7"/>
        <end position="28"/>
    </location>
</feature>
<sequence>MNLTRKHYLIGIAVTVLFAVFAIFNLGISREQTQTEALPIRVKAMTMSSDMMSSSLIYAGEIHSKFETPLSFQVGGKIQERLVEVGDRVSKGQVLLTLDKKDLEQSIRNADAKVKNARSALDLARKNLDRYKKLLSAGAVSRLSYDQCQHEYKSALSALEQANANYEECRNQLNYAELKADRDGIIIQTYADPGQVVNTGTTVLTLAVSSNLQAQFNVPEQTVSTLKIGSPVKISSNYSSDEIDGSIFEISPIADDRTHTFKVKASFEDNGALKLGMTVRVLLDADAGSISNFIPRSAVTAINGESGVYTIENNKAIFKKVSLGSLKEDKVEIKSGLNQGDVIITAGANRLHDGQIVEIM</sequence>
<dbReference type="Pfam" id="PF25989">
    <property type="entry name" value="YknX_C"/>
    <property type="match status" value="1"/>
</dbReference>
<dbReference type="InterPro" id="IPR006143">
    <property type="entry name" value="RND_pump_MFP"/>
</dbReference>
<dbReference type="EMBL" id="FUXX01000001">
    <property type="protein sequence ID" value="SKA56580.1"/>
    <property type="molecule type" value="Genomic_DNA"/>
</dbReference>
<evidence type="ECO:0000256" key="2">
    <source>
        <dbReference type="SAM" id="Coils"/>
    </source>
</evidence>
<dbReference type="PANTHER" id="PTHR30469">
    <property type="entry name" value="MULTIDRUG RESISTANCE PROTEIN MDTA"/>
    <property type="match status" value="1"/>
</dbReference>
<comment type="similarity">
    <text evidence="1">Belongs to the membrane fusion protein (MFP) (TC 8.A.1) family.</text>
</comment>
<dbReference type="NCBIfam" id="TIGR01730">
    <property type="entry name" value="RND_mfp"/>
    <property type="match status" value="1"/>
</dbReference>
<name>A0A1T4UV75_9GAMM</name>
<feature type="coiled-coil region" evidence="2">
    <location>
        <begin position="100"/>
        <end position="179"/>
    </location>
</feature>
<evidence type="ECO:0000259" key="6">
    <source>
        <dbReference type="Pfam" id="PF25989"/>
    </source>
</evidence>
<evidence type="ECO:0000256" key="1">
    <source>
        <dbReference type="ARBA" id="ARBA00009477"/>
    </source>
</evidence>
<evidence type="ECO:0000313" key="7">
    <source>
        <dbReference type="EMBL" id="SKA56580.1"/>
    </source>
</evidence>
<proteinExistence type="inferred from homology"/>
<dbReference type="InterPro" id="IPR058647">
    <property type="entry name" value="BSH_CzcB-like"/>
</dbReference>
<dbReference type="SUPFAM" id="SSF111369">
    <property type="entry name" value="HlyD-like secretion proteins"/>
    <property type="match status" value="1"/>
</dbReference>